<evidence type="ECO:0000313" key="3">
    <source>
        <dbReference type="Proteomes" id="UP001565220"/>
    </source>
</evidence>
<evidence type="ECO:0008006" key="4">
    <source>
        <dbReference type="Google" id="ProtNLM"/>
    </source>
</evidence>
<evidence type="ECO:0000313" key="2">
    <source>
        <dbReference type="EMBL" id="MEY8762775.1"/>
    </source>
</evidence>
<dbReference type="Proteomes" id="UP001565220">
    <property type="component" value="Unassembled WGS sequence"/>
</dbReference>
<reference evidence="2 3" key="1">
    <citation type="submission" date="2024-08" db="EMBL/GenBank/DDBJ databases">
        <title>Clostridium lapicellarii sp. nov., and Clostridium renhuaiense sp. nov., two species isolated from the mud in a fermentation cellar used for producing sauce-flavour Chinese liquors.</title>
        <authorList>
            <person name="Yang F."/>
            <person name="Wang H."/>
            <person name="Chen L.Q."/>
            <person name="Zhou N."/>
            <person name="Lu J.J."/>
            <person name="Pu X.X."/>
            <person name="Wan B."/>
            <person name="Wang L."/>
            <person name="Liu S.J."/>
        </authorList>
    </citation>
    <scope>NUCLEOTIDE SEQUENCE [LARGE SCALE GENOMIC DNA]</scope>
    <source>
        <strain evidence="2 3">MT-113</strain>
    </source>
</reference>
<keyword evidence="1" id="KW-1133">Transmembrane helix</keyword>
<feature type="transmembrane region" description="Helical" evidence="1">
    <location>
        <begin position="75"/>
        <end position="92"/>
    </location>
</feature>
<evidence type="ECO:0000256" key="1">
    <source>
        <dbReference type="SAM" id="Phobius"/>
    </source>
</evidence>
<feature type="transmembrane region" description="Helical" evidence="1">
    <location>
        <begin position="13"/>
        <end position="31"/>
    </location>
</feature>
<accession>A0ABV4DU56</accession>
<organism evidence="2 3">
    <name type="scientific">Clostridium lapidicellarium</name>
    <dbReference type="NCBI Taxonomy" id="3240931"/>
    <lineage>
        <taxon>Bacteria</taxon>
        <taxon>Bacillati</taxon>
        <taxon>Bacillota</taxon>
        <taxon>Clostridia</taxon>
        <taxon>Eubacteriales</taxon>
        <taxon>Clostridiaceae</taxon>
        <taxon>Clostridium</taxon>
    </lineage>
</organism>
<gene>
    <name evidence="2" type="ORF">AB8S09_03815</name>
</gene>
<keyword evidence="1" id="KW-0472">Membrane</keyword>
<keyword evidence="1" id="KW-0812">Transmembrane</keyword>
<proteinExistence type="predicted"/>
<name>A0ABV4DU56_9CLOT</name>
<protein>
    <recommendedName>
        <fullName evidence="4">DUF5673 domain-containing protein</fullName>
    </recommendedName>
</protein>
<sequence length="173" mass="20410">MKYLYFDNVLKDVLFLALIVQFFISFIKGRSFKKDLGKNILKLKWSTEKREILSLIFIGLAVYIVYVLITGYLSILSLLIISYILVSVYDFSKIKIITSTGIGEKSFYSGTYYNFIYWKKIVQWKWMEGRGNILIYKSKDKNGKIKIRDWKVLPSEIKKIEECFSKNVFISED</sequence>
<comment type="caution">
    <text evidence="2">The sequence shown here is derived from an EMBL/GenBank/DDBJ whole genome shotgun (WGS) entry which is preliminary data.</text>
</comment>
<dbReference type="EMBL" id="JBGFFE010000003">
    <property type="protein sequence ID" value="MEY8762775.1"/>
    <property type="molecule type" value="Genomic_DNA"/>
</dbReference>
<keyword evidence="3" id="KW-1185">Reference proteome</keyword>